<reference evidence="2" key="1">
    <citation type="submission" date="2022-11" db="UniProtKB">
        <authorList>
            <consortium name="WormBaseParasite"/>
        </authorList>
    </citation>
    <scope>IDENTIFICATION</scope>
</reference>
<name>A0AC34G5X6_9BILA</name>
<protein>
    <submittedName>
        <fullName evidence="2">Lysozyme</fullName>
    </submittedName>
</protein>
<dbReference type="WBParaSite" id="ES5_v2.g25121.t1">
    <property type="protein sequence ID" value="ES5_v2.g25121.t1"/>
    <property type="gene ID" value="ES5_v2.g25121"/>
</dbReference>
<accession>A0AC34G5X6</accession>
<dbReference type="Proteomes" id="UP000887579">
    <property type="component" value="Unplaced"/>
</dbReference>
<organism evidence="1 2">
    <name type="scientific">Panagrolaimus sp. ES5</name>
    <dbReference type="NCBI Taxonomy" id="591445"/>
    <lineage>
        <taxon>Eukaryota</taxon>
        <taxon>Metazoa</taxon>
        <taxon>Ecdysozoa</taxon>
        <taxon>Nematoda</taxon>
        <taxon>Chromadorea</taxon>
        <taxon>Rhabditida</taxon>
        <taxon>Tylenchina</taxon>
        <taxon>Panagrolaimomorpha</taxon>
        <taxon>Panagrolaimoidea</taxon>
        <taxon>Panagrolaimidae</taxon>
        <taxon>Panagrolaimus</taxon>
    </lineage>
</organism>
<proteinExistence type="predicted"/>
<evidence type="ECO:0000313" key="1">
    <source>
        <dbReference type="Proteomes" id="UP000887579"/>
    </source>
</evidence>
<evidence type="ECO:0000313" key="2">
    <source>
        <dbReference type="WBParaSite" id="ES5_v2.g25121.t1"/>
    </source>
</evidence>
<sequence>MFVKHAIVLVLVVFAAVEATTCLRCICDHESGCKAIGCHMDVGSLSCGYYQIKLPYYEDCGEPGKKAGESVTTAWKRCADDYNCATGFFAAVEATTCLRCICDHESGCKAIGCHMDVGSLSCGYYQIKLPYYEDCGEPGKKAGESVTTAWKRCADDYNCATGCVEKYIKRYSGNCGGVGECQRMSRLHNGGPSGCKYAGTEGYWHAIEKCCHCS</sequence>